<evidence type="ECO:0000313" key="2">
    <source>
        <dbReference type="EMBL" id="KAJ7969693.1"/>
    </source>
</evidence>
<proteinExistence type="predicted"/>
<comment type="caution">
    <text evidence="2">The sequence shown here is derived from an EMBL/GenBank/DDBJ whole genome shotgun (WGS) entry which is preliminary data.</text>
</comment>
<dbReference type="PANTHER" id="PTHR33696">
    <property type="entry name" value="T22J18.15-RELATED"/>
    <property type="match status" value="1"/>
</dbReference>
<evidence type="ECO:0000313" key="3">
    <source>
        <dbReference type="Proteomes" id="UP001163823"/>
    </source>
</evidence>
<dbReference type="KEGG" id="qsa:O6P43_007999"/>
<reference evidence="2" key="1">
    <citation type="journal article" date="2023" name="Science">
        <title>Elucidation of the pathway for biosynthesis of saponin adjuvants from the soapbark tree.</title>
        <authorList>
            <person name="Reed J."/>
            <person name="Orme A."/>
            <person name="El-Demerdash A."/>
            <person name="Owen C."/>
            <person name="Martin L.B.B."/>
            <person name="Misra R.C."/>
            <person name="Kikuchi S."/>
            <person name="Rejzek M."/>
            <person name="Martin A.C."/>
            <person name="Harkess A."/>
            <person name="Leebens-Mack J."/>
            <person name="Louveau T."/>
            <person name="Stephenson M.J."/>
            <person name="Osbourn A."/>
        </authorList>
    </citation>
    <scope>NUCLEOTIDE SEQUENCE</scope>
    <source>
        <strain evidence="2">S10</strain>
    </source>
</reference>
<feature type="region of interest" description="Disordered" evidence="1">
    <location>
        <begin position="26"/>
        <end position="50"/>
    </location>
</feature>
<name>A0AAD7M4L0_QUISA</name>
<sequence>MESSTLSNPAKIVRKKCDQTIFSTKKYMNNSAESRRTPSFSSSSSSSSSSLESSYKYFTNDSPLSPSTPLRFSGVPFSWEHLPGIPKQLQTSIKMNQSSSLQLMLPLPAPPTNLQPSKRYNLEDQAATRKKNYSLDQTFRKDPFLAAIVKCSKDNIGDHEDTTRSNSNLWNRAKVTRNLSDRFGFISLYASCKNTCAISESIIHLPNPSSNCKTSTYSHRS</sequence>
<organism evidence="2 3">
    <name type="scientific">Quillaja saponaria</name>
    <name type="common">Soap bark tree</name>
    <dbReference type="NCBI Taxonomy" id="32244"/>
    <lineage>
        <taxon>Eukaryota</taxon>
        <taxon>Viridiplantae</taxon>
        <taxon>Streptophyta</taxon>
        <taxon>Embryophyta</taxon>
        <taxon>Tracheophyta</taxon>
        <taxon>Spermatophyta</taxon>
        <taxon>Magnoliopsida</taxon>
        <taxon>eudicotyledons</taxon>
        <taxon>Gunneridae</taxon>
        <taxon>Pentapetalae</taxon>
        <taxon>rosids</taxon>
        <taxon>fabids</taxon>
        <taxon>Fabales</taxon>
        <taxon>Quillajaceae</taxon>
        <taxon>Quillaja</taxon>
    </lineage>
</organism>
<dbReference type="EMBL" id="JARAOO010000004">
    <property type="protein sequence ID" value="KAJ7969693.1"/>
    <property type="molecule type" value="Genomic_DNA"/>
</dbReference>
<feature type="compositionally biased region" description="Low complexity" evidence="1">
    <location>
        <begin position="39"/>
        <end position="50"/>
    </location>
</feature>
<evidence type="ECO:0000256" key="1">
    <source>
        <dbReference type="SAM" id="MobiDB-lite"/>
    </source>
</evidence>
<dbReference type="Proteomes" id="UP001163823">
    <property type="component" value="Chromosome 4"/>
</dbReference>
<dbReference type="PANTHER" id="PTHR33696:SF1">
    <property type="entry name" value="T22J18.15"/>
    <property type="match status" value="1"/>
</dbReference>
<keyword evidence="3" id="KW-1185">Reference proteome</keyword>
<gene>
    <name evidence="2" type="ORF">O6P43_007999</name>
</gene>
<protein>
    <submittedName>
        <fullName evidence="2">DUF688 domain-containing protein</fullName>
    </submittedName>
</protein>
<dbReference type="AlphaFoldDB" id="A0AAD7M4L0"/>
<accession>A0AAD7M4L0</accession>